<feature type="binding site" evidence="11">
    <location>
        <position position="46"/>
    </location>
    <ligand>
        <name>ATP</name>
        <dbReference type="ChEBI" id="CHEBI:30616"/>
    </ligand>
</feature>
<sequence length="577" mass="65721">MISESEFHLDRSSVRLEELIGDGLFGNVYRGSYVDVRLKRHSVAVKVCRVDNDSQDLHTSNKYLLEEAYTMQQFRHPHIIKLLGICSGPSISSSDESESDSGTVSTNNNNNNNIPAFGVWMVMELAPFGEMRQYLQREKSIIDLSVQILFAKQIASAVTYLHSRAFVHRDIAARNVLVTNSRCVKLSDFGMSKLLAEEEVYTSSSGKLPIKWMAPESLNFRKFTTQSDVYSLGVCIWEILMHGIKPWQGIRNHEVIKKIEVGEILQRPSECPLAVYDMLRAMWVIDEYLRITAIETTHFLEHLLEEIDDGKNFCELSVPDFHTLRKKIDALPKSNATTNGRKKSVPILNVDASEVPFSTLWRTMESQRQQCEEDEKWLEGEVEDEKSNNNVPSTSSFTTKVSPVEDLNIISSEQQKSKRSPPPPLPEDIELDRASDSIHEAVLRVVQAVTHLTKTYSTQMTNNEFVEKIKKITNELSQLFSESVKDIQKLGNDDRKKVKMVEALLGADLRNMTKAMTHVVDENEKLQCDYYRRHVLKTAHMLAVNCKNYLDTVDEARIRCGIARLCPRSPNLTPSFC</sequence>
<dbReference type="PRINTS" id="PR00109">
    <property type="entry name" value="TYRKINASE"/>
</dbReference>
<evidence type="ECO:0000256" key="12">
    <source>
        <dbReference type="SAM" id="MobiDB-lite"/>
    </source>
</evidence>
<dbReference type="Pfam" id="PF07714">
    <property type="entry name" value="PK_Tyr_Ser-Thr"/>
    <property type="match status" value="2"/>
</dbReference>
<evidence type="ECO:0000259" key="13">
    <source>
        <dbReference type="PROSITE" id="PS50011"/>
    </source>
</evidence>
<dbReference type="InterPro" id="IPR001245">
    <property type="entry name" value="Ser-Thr/Tyr_kinase_cat_dom"/>
</dbReference>
<organism evidence="14 15">
    <name type="scientific">Panagrolaimus superbus</name>
    <dbReference type="NCBI Taxonomy" id="310955"/>
    <lineage>
        <taxon>Eukaryota</taxon>
        <taxon>Metazoa</taxon>
        <taxon>Ecdysozoa</taxon>
        <taxon>Nematoda</taxon>
        <taxon>Chromadorea</taxon>
        <taxon>Rhabditida</taxon>
        <taxon>Tylenchina</taxon>
        <taxon>Panagrolaimomorpha</taxon>
        <taxon>Panagrolaimoidea</taxon>
        <taxon>Panagrolaimidae</taxon>
        <taxon>Panagrolaimus</taxon>
    </lineage>
</organism>
<evidence type="ECO:0000313" key="14">
    <source>
        <dbReference type="Proteomes" id="UP000887577"/>
    </source>
</evidence>
<evidence type="ECO:0000256" key="5">
    <source>
        <dbReference type="ARBA" id="ARBA00022741"/>
    </source>
</evidence>
<evidence type="ECO:0000256" key="2">
    <source>
        <dbReference type="ARBA" id="ARBA00004308"/>
    </source>
</evidence>
<dbReference type="SUPFAM" id="SSF56112">
    <property type="entry name" value="Protein kinase-like (PK-like)"/>
    <property type="match status" value="1"/>
</dbReference>
<keyword evidence="9" id="KW-0829">Tyrosine-protein kinase</keyword>
<evidence type="ECO:0000256" key="4">
    <source>
        <dbReference type="ARBA" id="ARBA00022679"/>
    </source>
</evidence>
<dbReference type="InterPro" id="IPR011009">
    <property type="entry name" value="Kinase-like_dom_sf"/>
</dbReference>
<feature type="region of interest" description="Disordered" evidence="12">
    <location>
        <begin position="371"/>
        <end position="404"/>
    </location>
</feature>
<dbReference type="AlphaFoldDB" id="A0A914Z8I6"/>
<dbReference type="Pfam" id="PF03623">
    <property type="entry name" value="Focal_AT"/>
    <property type="match status" value="1"/>
</dbReference>
<dbReference type="GO" id="GO:0005886">
    <property type="term" value="C:plasma membrane"/>
    <property type="evidence" value="ECO:0007669"/>
    <property type="project" value="TreeGrafter"/>
</dbReference>
<keyword evidence="7 11" id="KW-0067">ATP-binding</keyword>
<evidence type="ECO:0000256" key="11">
    <source>
        <dbReference type="PROSITE-ProRule" id="PRU10141"/>
    </source>
</evidence>
<dbReference type="GO" id="GO:0012505">
    <property type="term" value="C:endomembrane system"/>
    <property type="evidence" value="ECO:0007669"/>
    <property type="project" value="UniProtKB-SubCell"/>
</dbReference>
<proteinExistence type="predicted"/>
<dbReference type="WBParaSite" id="PSU_v2.g6560.t1">
    <property type="protein sequence ID" value="PSU_v2.g6560.t1"/>
    <property type="gene ID" value="PSU_v2.g6560"/>
</dbReference>
<evidence type="ECO:0000256" key="10">
    <source>
        <dbReference type="ARBA" id="ARBA00051243"/>
    </source>
</evidence>
<dbReference type="PROSITE" id="PS50011">
    <property type="entry name" value="PROTEIN_KINASE_DOM"/>
    <property type="match status" value="1"/>
</dbReference>
<accession>A0A914Z8I6</accession>
<feature type="compositionally biased region" description="Acidic residues" evidence="12">
    <location>
        <begin position="372"/>
        <end position="384"/>
    </location>
</feature>
<dbReference type="FunFam" id="1.10.510.10:FF:001512">
    <property type="entry name" value="Receptor tyrosine-protein kinase erbB-2"/>
    <property type="match status" value="1"/>
</dbReference>
<name>A0A914Z8I6_9BILA</name>
<dbReference type="InterPro" id="IPR020635">
    <property type="entry name" value="Tyr_kinase_cat_dom"/>
</dbReference>
<dbReference type="InterPro" id="IPR017441">
    <property type="entry name" value="Protein_kinase_ATP_BS"/>
</dbReference>
<evidence type="ECO:0000256" key="1">
    <source>
        <dbReference type="ARBA" id="ARBA00004167"/>
    </source>
</evidence>
<keyword evidence="6" id="KW-0418">Kinase</keyword>
<evidence type="ECO:0000256" key="7">
    <source>
        <dbReference type="ARBA" id="ARBA00022840"/>
    </source>
</evidence>
<dbReference type="InterPro" id="IPR005189">
    <property type="entry name" value="Focal_adhesion_kin_target_dom"/>
</dbReference>
<dbReference type="SUPFAM" id="SSF68993">
    <property type="entry name" value="FAT domain of focal adhesion kinase"/>
    <property type="match status" value="1"/>
</dbReference>
<evidence type="ECO:0000256" key="9">
    <source>
        <dbReference type="ARBA" id="ARBA00023137"/>
    </source>
</evidence>
<comment type="catalytic activity">
    <reaction evidence="10">
        <text>L-tyrosyl-[protein] + ATP = O-phospho-L-tyrosyl-[protein] + ADP + H(+)</text>
        <dbReference type="Rhea" id="RHEA:10596"/>
        <dbReference type="Rhea" id="RHEA-COMP:10136"/>
        <dbReference type="Rhea" id="RHEA-COMP:20101"/>
        <dbReference type="ChEBI" id="CHEBI:15378"/>
        <dbReference type="ChEBI" id="CHEBI:30616"/>
        <dbReference type="ChEBI" id="CHEBI:46858"/>
        <dbReference type="ChEBI" id="CHEBI:61978"/>
        <dbReference type="ChEBI" id="CHEBI:456216"/>
        <dbReference type="EC" id="2.7.10.1"/>
    </reaction>
</comment>
<dbReference type="InterPro" id="IPR036137">
    <property type="entry name" value="Focal_adhe_kin_target_dom_sf"/>
</dbReference>
<dbReference type="EC" id="2.7.10.1" evidence="3"/>
<evidence type="ECO:0000256" key="8">
    <source>
        <dbReference type="ARBA" id="ARBA00023136"/>
    </source>
</evidence>
<keyword evidence="14" id="KW-1185">Reference proteome</keyword>
<dbReference type="GO" id="GO:0061564">
    <property type="term" value="P:axon development"/>
    <property type="evidence" value="ECO:0007669"/>
    <property type="project" value="UniProtKB-ARBA"/>
</dbReference>
<dbReference type="InterPro" id="IPR000719">
    <property type="entry name" value="Prot_kinase_dom"/>
</dbReference>
<reference evidence="15" key="1">
    <citation type="submission" date="2022-11" db="UniProtKB">
        <authorList>
            <consortium name="WormBaseParasite"/>
        </authorList>
    </citation>
    <scope>IDENTIFICATION</scope>
</reference>
<keyword evidence="5 11" id="KW-0547">Nucleotide-binding</keyword>
<dbReference type="GO" id="GO:0007169">
    <property type="term" value="P:cell surface receptor protein tyrosine kinase signaling pathway"/>
    <property type="evidence" value="ECO:0007669"/>
    <property type="project" value="TreeGrafter"/>
</dbReference>
<dbReference type="GO" id="GO:0007172">
    <property type="term" value="P:signal complex assembly"/>
    <property type="evidence" value="ECO:0007669"/>
    <property type="project" value="InterPro"/>
</dbReference>
<protein>
    <recommendedName>
        <fullName evidence="3">receptor protein-tyrosine kinase</fullName>
        <ecNumber evidence="3">2.7.10.1</ecNumber>
    </recommendedName>
</protein>
<feature type="compositionally biased region" description="Polar residues" evidence="12">
    <location>
        <begin position="388"/>
        <end position="401"/>
    </location>
</feature>
<dbReference type="SMART" id="SM00219">
    <property type="entry name" value="TyrKc"/>
    <property type="match status" value="1"/>
</dbReference>
<dbReference type="PROSITE" id="PS00109">
    <property type="entry name" value="PROTEIN_KINASE_TYR"/>
    <property type="match status" value="1"/>
</dbReference>
<dbReference type="Gene3D" id="1.20.120.330">
    <property type="entry name" value="Nucleotidyltransferases domain 2"/>
    <property type="match status" value="1"/>
</dbReference>
<dbReference type="GO" id="GO:0004714">
    <property type="term" value="F:transmembrane receptor protein tyrosine kinase activity"/>
    <property type="evidence" value="ECO:0007669"/>
    <property type="project" value="UniProtKB-EC"/>
</dbReference>
<dbReference type="Gene3D" id="3.30.200.20">
    <property type="entry name" value="Phosphorylase Kinase, domain 1"/>
    <property type="match status" value="1"/>
</dbReference>
<feature type="domain" description="Protein kinase" evidence="13">
    <location>
        <begin position="14"/>
        <end position="305"/>
    </location>
</feature>
<dbReference type="PANTHER" id="PTHR24416">
    <property type="entry name" value="TYROSINE-PROTEIN KINASE RECEPTOR"/>
    <property type="match status" value="1"/>
</dbReference>
<dbReference type="PANTHER" id="PTHR24416:SF611">
    <property type="entry name" value="TYROSINE-PROTEIN KINASE TRANSMEMBRANE RECEPTOR ROR"/>
    <property type="match status" value="1"/>
</dbReference>
<comment type="subcellular location">
    <subcellularLocation>
        <location evidence="2">Endomembrane system</location>
    </subcellularLocation>
    <subcellularLocation>
        <location evidence="1">Membrane</location>
        <topology evidence="1">Single-pass membrane protein</topology>
    </subcellularLocation>
</comment>
<dbReference type="Proteomes" id="UP000887577">
    <property type="component" value="Unplaced"/>
</dbReference>
<dbReference type="GO" id="GO:0005925">
    <property type="term" value="C:focal adhesion"/>
    <property type="evidence" value="ECO:0007669"/>
    <property type="project" value="InterPro"/>
</dbReference>
<dbReference type="GO" id="GO:0043235">
    <property type="term" value="C:receptor complex"/>
    <property type="evidence" value="ECO:0007669"/>
    <property type="project" value="TreeGrafter"/>
</dbReference>
<dbReference type="Gene3D" id="1.10.510.10">
    <property type="entry name" value="Transferase(Phosphotransferase) domain 1"/>
    <property type="match status" value="1"/>
</dbReference>
<evidence type="ECO:0000256" key="6">
    <source>
        <dbReference type="ARBA" id="ARBA00022777"/>
    </source>
</evidence>
<keyword evidence="8" id="KW-0472">Membrane</keyword>
<dbReference type="GO" id="GO:0005524">
    <property type="term" value="F:ATP binding"/>
    <property type="evidence" value="ECO:0007669"/>
    <property type="project" value="UniProtKB-UniRule"/>
</dbReference>
<dbReference type="PROSITE" id="PS00107">
    <property type="entry name" value="PROTEIN_KINASE_ATP"/>
    <property type="match status" value="1"/>
</dbReference>
<dbReference type="GO" id="GO:0048680">
    <property type="term" value="P:positive regulation of axon regeneration"/>
    <property type="evidence" value="ECO:0007669"/>
    <property type="project" value="UniProtKB-ARBA"/>
</dbReference>
<keyword evidence="4" id="KW-0808">Transferase</keyword>
<feature type="region of interest" description="Disordered" evidence="12">
    <location>
        <begin position="410"/>
        <end position="429"/>
    </location>
</feature>
<evidence type="ECO:0000256" key="3">
    <source>
        <dbReference type="ARBA" id="ARBA00011902"/>
    </source>
</evidence>
<evidence type="ECO:0000313" key="15">
    <source>
        <dbReference type="WBParaSite" id="PSU_v2.g6560.t1"/>
    </source>
</evidence>
<dbReference type="InterPro" id="IPR008266">
    <property type="entry name" value="Tyr_kinase_AS"/>
</dbReference>
<dbReference type="InterPro" id="IPR050122">
    <property type="entry name" value="RTK"/>
</dbReference>